<feature type="compositionally biased region" description="Polar residues" evidence="1">
    <location>
        <begin position="600"/>
        <end position="614"/>
    </location>
</feature>
<dbReference type="Proteomes" id="UP001583172">
    <property type="component" value="Unassembled WGS sequence"/>
</dbReference>
<name>A0ABR3VLP0_HUMIN</name>
<feature type="region of interest" description="Disordered" evidence="1">
    <location>
        <begin position="137"/>
        <end position="204"/>
    </location>
</feature>
<feature type="compositionally biased region" description="Polar residues" evidence="1">
    <location>
        <begin position="331"/>
        <end position="353"/>
    </location>
</feature>
<proteinExistence type="predicted"/>
<feature type="compositionally biased region" description="Polar residues" evidence="1">
    <location>
        <begin position="180"/>
        <end position="193"/>
    </location>
</feature>
<protein>
    <submittedName>
        <fullName evidence="2">Uncharacterized protein</fullName>
    </submittedName>
</protein>
<feature type="compositionally biased region" description="Polar residues" evidence="1">
    <location>
        <begin position="286"/>
        <end position="301"/>
    </location>
</feature>
<feature type="region of interest" description="Disordered" evidence="1">
    <location>
        <begin position="322"/>
        <end position="363"/>
    </location>
</feature>
<gene>
    <name evidence="2" type="ORF">VTJ49DRAFT_4128</name>
</gene>
<organism evidence="2 3">
    <name type="scientific">Humicola insolens</name>
    <name type="common">Soft-rot fungus</name>
    <dbReference type="NCBI Taxonomy" id="85995"/>
    <lineage>
        <taxon>Eukaryota</taxon>
        <taxon>Fungi</taxon>
        <taxon>Dikarya</taxon>
        <taxon>Ascomycota</taxon>
        <taxon>Pezizomycotina</taxon>
        <taxon>Sordariomycetes</taxon>
        <taxon>Sordariomycetidae</taxon>
        <taxon>Sordariales</taxon>
        <taxon>Chaetomiaceae</taxon>
        <taxon>Mycothermus</taxon>
    </lineage>
</organism>
<feature type="region of interest" description="Disordered" evidence="1">
    <location>
        <begin position="520"/>
        <end position="545"/>
    </location>
</feature>
<feature type="region of interest" description="Disordered" evidence="1">
    <location>
        <begin position="275"/>
        <end position="301"/>
    </location>
</feature>
<evidence type="ECO:0000256" key="1">
    <source>
        <dbReference type="SAM" id="MobiDB-lite"/>
    </source>
</evidence>
<keyword evidence="3" id="KW-1185">Reference proteome</keyword>
<sequence length="774" mass="83901">MHAASQPERDIECPPSHGSKVQPDACFERNHFQPPPILSHSGPGTPEAGVVDGHSLVTLPPCFERNFPPTGVDSDPACVSLDRPAHEMPPRTRLEVQHRRAPGVASPPESPVLGPYIHSTLAQGATKAGVDIDGLPVCLPRPHQQEQHHHQQQRWRGPYRPIRPRSVGFTELHEGPRDSSPASLADSANNFGNSGLGQHPIGGDYSNQNIDDVLYSMYGDEVDNWEGMDLISDVNMYPANNINNNCDPHVHSDPVVPPDGYQDGRVHWNAYGYPNRGQGPYPGHFQAQQVDEQSGNADSTTGSACDGWLDLGIPVHTPYLDHAPYGGSPSHAGNSRNATTSSDNNDNVHNTNPEGDRDPRRGLRLLNSDEDENLPSCLLDFDFNLRLPVTTANFLQGQAETMGIPDSPLHSQQPSRVPIITTTDSSSPFVSLSCSFAPLTSDGEFQFKMDAKFDLDVDLGFDAEHYPENDSMSYPQHDRFSCATTAVPPGEDSLSDFDSNPRLGEENSSLNINLDCSEPIPSATDPPGHAATARPDPDAMYSRLDPFVPRTLSDDALFNHAPSPEACNTAAASTVARRKAHEARKKTLSDAKTACLRATTSASCEEGNNNNKSATAAVKPETTSPSLLRRAPSPPGHTRSPIPGDSSPRPRSTSSFDDDEKRYPWDRRHSPSCATMPSDNQSSTANLGYFLHNLAESLRGDFASADSLSMTSTAREMWKPRDLIDNNSSGCGGNVDVDNDADADVDCDYDDIDSGNLVPISSSEQLWTIFTGRS</sequence>
<evidence type="ECO:0000313" key="3">
    <source>
        <dbReference type="Proteomes" id="UP001583172"/>
    </source>
</evidence>
<accession>A0ABR3VLP0</accession>
<comment type="caution">
    <text evidence="2">The sequence shown here is derived from an EMBL/GenBank/DDBJ whole genome shotgun (WGS) entry which is preliminary data.</text>
</comment>
<evidence type="ECO:0000313" key="2">
    <source>
        <dbReference type="EMBL" id="KAL1842799.1"/>
    </source>
</evidence>
<feature type="compositionally biased region" description="Basic and acidic residues" evidence="1">
    <location>
        <begin position="659"/>
        <end position="669"/>
    </location>
</feature>
<reference evidence="2 3" key="1">
    <citation type="journal article" date="2024" name="Commun. Biol.">
        <title>Comparative genomic analysis of thermophilic fungi reveals convergent evolutionary adaptations and gene losses.</title>
        <authorList>
            <person name="Steindorff A.S."/>
            <person name="Aguilar-Pontes M.V."/>
            <person name="Robinson A.J."/>
            <person name="Andreopoulos B."/>
            <person name="LaButti K."/>
            <person name="Kuo A."/>
            <person name="Mondo S."/>
            <person name="Riley R."/>
            <person name="Otillar R."/>
            <person name="Haridas S."/>
            <person name="Lipzen A."/>
            <person name="Grimwood J."/>
            <person name="Schmutz J."/>
            <person name="Clum A."/>
            <person name="Reid I.D."/>
            <person name="Moisan M.C."/>
            <person name="Butler G."/>
            <person name="Nguyen T.T.M."/>
            <person name="Dewar K."/>
            <person name="Conant G."/>
            <person name="Drula E."/>
            <person name="Henrissat B."/>
            <person name="Hansel C."/>
            <person name="Singer S."/>
            <person name="Hutchinson M.I."/>
            <person name="de Vries R.P."/>
            <person name="Natvig D.O."/>
            <person name="Powell A.J."/>
            <person name="Tsang A."/>
            <person name="Grigoriev I.V."/>
        </authorList>
    </citation>
    <scope>NUCLEOTIDE SEQUENCE [LARGE SCALE GENOMIC DNA]</scope>
    <source>
        <strain evidence="2 3">CBS 620.91</strain>
    </source>
</reference>
<feature type="region of interest" description="Disordered" evidence="1">
    <location>
        <begin position="1"/>
        <end position="46"/>
    </location>
</feature>
<feature type="region of interest" description="Disordered" evidence="1">
    <location>
        <begin position="600"/>
        <end position="680"/>
    </location>
</feature>
<dbReference type="EMBL" id="JAZGSY010000032">
    <property type="protein sequence ID" value="KAL1842799.1"/>
    <property type="molecule type" value="Genomic_DNA"/>
</dbReference>